<dbReference type="EMBL" id="BAABJP010000007">
    <property type="protein sequence ID" value="GAA5150639.1"/>
    <property type="molecule type" value="Genomic_DNA"/>
</dbReference>
<dbReference type="PANTHER" id="PTHR10491:SF4">
    <property type="entry name" value="METHIONINE ADENOSYLTRANSFERASE 2 SUBUNIT BETA"/>
    <property type="match status" value="1"/>
</dbReference>
<gene>
    <name evidence="4" type="primary">rfbD</name>
    <name evidence="4" type="ORF">GCM10023321_16350</name>
</gene>
<organism evidence="4 5">
    <name type="scientific">Pseudonocardia eucalypti</name>
    <dbReference type="NCBI Taxonomy" id="648755"/>
    <lineage>
        <taxon>Bacteria</taxon>
        <taxon>Bacillati</taxon>
        <taxon>Actinomycetota</taxon>
        <taxon>Actinomycetes</taxon>
        <taxon>Pseudonocardiales</taxon>
        <taxon>Pseudonocardiaceae</taxon>
        <taxon>Pseudonocardia</taxon>
    </lineage>
</organism>
<comment type="function">
    <text evidence="2">Catalyzes the reduction of dTDP-6-deoxy-L-lyxo-4-hexulose to yield dTDP-L-rhamnose.</text>
</comment>
<dbReference type="Pfam" id="PF04321">
    <property type="entry name" value="RmlD_sub_bind"/>
    <property type="match status" value="1"/>
</dbReference>
<dbReference type="EC" id="1.1.1.133" evidence="2"/>
<dbReference type="InterPro" id="IPR005913">
    <property type="entry name" value="dTDP_dehydrorham_reduct"/>
</dbReference>
<dbReference type="InterPro" id="IPR036291">
    <property type="entry name" value="NAD(P)-bd_dom_sf"/>
</dbReference>
<evidence type="ECO:0000256" key="1">
    <source>
        <dbReference type="ARBA" id="ARBA00010944"/>
    </source>
</evidence>
<name>A0ABP9PQY5_9PSEU</name>
<dbReference type="Gene3D" id="3.40.50.720">
    <property type="entry name" value="NAD(P)-binding Rossmann-like Domain"/>
    <property type="match status" value="1"/>
</dbReference>
<evidence type="ECO:0000313" key="5">
    <source>
        <dbReference type="Proteomes" id="UP001428817"/>
    </source>
</evidence>
<comment type="similarity">
    <text evidence="1 2">Belongs to the dTDP-4-dehydrorhamnose reductase family.</text>
</comment>
<keyword evidence="2" id="KW-0560">Oxidoreductase</keyword>
<dbReference type="CDD" id="cd05254">
    <property type="entry name" value="dTDP_HR_like_SDR_e"/>
    <property type="match status" value="1"/>
</dbReference>
<protein>
    <recommendedName>
        <fullName evidence="2">dTDP-4-dehydrorhamnose reductase</fullName>
        <ecNumber evidence="2">1.1.1.133</ecNumber>
    </recommendedName>
</protein>
<comment type="caution">
    <text evidence="4">The sequence shown here is derived from an EMBL/GenBank/DDBJ whole genome shotgun (WGS) entry which is preliminary data.</text>
</comment>
<dbReference type="Proteomes" id="UP001428817">
    <property type="component" value="Unassembled WGS sequence"/>
</dbReference>
<feature type="domain" description="RmlD-like substrate binding" evidence="3">
    <location>
        <begin position="4"/>
        <end position="283"/>
    </location>
</feature>
<keyword evidence="2" id="KW-0521">NADP</keyword>
<evidence type="ECO:0000256" key="2">
    <source>
        <dbReference type="RuleBase" id="RU364082"/>
    </source>
</evidence>
<evidence type="ECO:0000313" key="4">
    <source>
        <dbReference type="EMBL" id="GAA5150639.1"/>
    </source>
</evidence>
<sequence length="294" mass="31134">MTRWLVTGARGQLGSELAALLRDADLTAPGRDELDLTAPSLAEWVRDWASRAGGRRVVLNAAAWTDVDGAEADPSGAREVNALAPARLAAACAEVDATLVHVSTDYVFAGDQADRPYEVDDPVEPRTAYGAGKLAGERAVRAGLDAHYVVRAAWLYGATGGNFVKTIAGLRHRRETLDVVNDQVGSPTWAADLARGLVELAGSGAPYGTYHCAAGGQASWYELARAVFEEVGADPERVRPCDSSVFPRPAPRPAYSVLSGSSWAAAGLRPLPHWRDALRSAFAADRSSLDTPEG</sequence>
<evidence type="ECO:0000259" key="3">
    <source>
        <dbReference type="Pfam" id="PF04321"/>
    </source>
</evidence>
<comment type="pathway">
    <text evidence="2">Carbohydrate biosynthesis; dTDP-L-rhamnose biosynthesis.</text>
</comment>
<dbReference type="RefSeq" id="WP_345702662.1">
    <property type="nucleotide sequence ID" value="NZ_BAABJP010000007.1"/>
</dbReference>
<dbReference type="InterPro" id="IPR029903">
    <property type="entry name" value="RmlD-like-bd"/>
</dbReference>
<proteinExistence type="inferred from homology"/>
<reference evidence="5" key="1">
    <citation type="journal article" date="2019" name="Int. J. Syst. Evol. Microbiol.">
        <title>The Global Catalogue of Microorganisms (GCM) 10K type strain sequencing project: providing services to taxonomists for standard genome sequencing and annotation.</title>
        <authorList>
            <consortium name="The Broad Institute Genomics Platform"/>
            <consortium name="The Broad Institute Genome Sequencing Center for Infectious Disease"/>
            <person name="Wu L."/>
            <person name="Ma J."/>
        </authorList>
    </citation>
    <scope>NUCLEOTIDE SEQUENCE [LARGE SCALE GENOMIC DNA]</scope>
    <source>
        <strain evidence="5">JCM 18303</strain>
    </source>
</reference>
<dbReference type="SUPFAM" id="SSF51735">
    <property type="entry name" value="NAD(P)-binding Rossmann-fold domains"/>
    <property type="match status" value="1"/>
</dbReference>
<keyword evidence="5" id="KW-1185">Reference proteome</keyword>
<dbReference type="PANTHER" id="PTHR10491">
    <property type="entry name" value="DTDP-4-DEHYDRORHAMNOSE REDUCTASE"/>
    <property type="match status" value="1"/>
</dbReference>
<accession>A0ABP9PQY5</accession>
<dbReference type="Gene3D" id="3.90.25.10">
    <property type="entry name" value="UDP-galactose 4-epimerase, domain 1"/>
    <property type="match status" value="1"/>
</dbReference>
<dbReference type="NCBIfam" id="TIGR01214">
    <property type="entry name" value="rmlD"/>
    <property type="match status" value="1"/>
</dbReference>